<gene>
    <name evidence="8" type="ORF">BSP0115_LOCUS14123</name>
</gene>
<feature type="transmembrane region" description="Helical" evidence="7">
    <location>
        <begin position="152"/>
        <end position="174"/>
    </location>
</feature>
<evidence type="ECO:0000256" key="6">
    <source>
        <dbReference type="SAM" id="MobiDB-lite"/>
    </source>
</evidence>
<comment type="subcellular location">
    <subcellularLocation>
        <location evidence="1">Membrane</location>
        <topology evidence="1">Multi-pass membrane protein</topology>
    </subcellularLocation>
</comment>
<keyword evidence="4 7" id="KW-1133">Transmembrane helix</keyword>
<feature type="transmembrane region" description="Helical" evidence="7">
    <location>
        <begin position="404"/>
        <end position="424"/>
    </location>
</feature>
<feature type="transmembrane region" description="Helical" evidence="7">
    <location>
        <begin position="205"/>
        <end position="229"/>
    </location>
</feature>
<dbReference type="AlphaFoldDB" id="A0A7S1GD00"/>
<reference evidence="8" key="1">
    <citation type="submission" date="2021-01" db="EMBL/GenBank/DDBJ databases">
        <authorList>
            <person name="Corre E."/>
            <person name="Pelletier E."/>
            <person name="Niang G."/>
            <person name="Scheremetjew M."/>
            <person name="Finn R."/>
            <person name="Kale V."/>
            <person name="Holt S."/>
            <person name="Cochrane G."/>
            <person name="Meng A."/>
            <person name="Brown T."/>
            <person name="Cohen L."/>
        </authorList>
    </citation>
    <scope>NUCLEOTIDE SEQUENCE</scope>
    <source>
        <strain evidence="8">Ms1</strain>
    </source>
</reference>
<evidence type="ECO:0000256" key="5">
    <source>
        <dbReference type="ARBA" id="ARBA00023136"/>
    </source>
</evidence>
<feature type="transmembrane region" description="Helical" evidence="7">
    <location>
        <begin position="94"/>
        <end position="115"/>
    </location>
</feature>
<feature type="transmembrane region" description="Helical" evidence="7">
    <location>
        <begin position="121"/>
        <end position="140"/>
    </location>
</feature>
<accession>A0A7S1GD00</accession>
<feature type="transmembrane region" description="Helical" evidence="7">
    <location>
        <begin position="42"/>
        <end position="61"/>
    </location>
</feature>
<evidence type="ECO:0000256" key="3">
    <source>
        <dbReference type="ARBA" id="ARBA00022692"/>
    </source>
</evidence>
<dbReference type="PANTHER" id="PTHR10383">
    <property type="entry name" value="SERINE INCORPORATOR"/>
    <property type="match status" value="1"/>
</dbReference>
<comment type="similarity">
    <text evidence="2">Belongs to the TDE1 family.</text>
</comment>
<feature type="transmembrane region" description="Helical" evidence="7">
    <location>
        <begin position="272"/>
        <end position="293"/>
    </location>
</feature>
<feature type="region of interest" description="Disordered" evidence="6">
    <location>
        <begin position="365"/>
        <end position="395"/>
    </location>
</feature>
<dbReference type="GO" id="GO:0016020">
    <property type="term" value="C:membrane"/>
    <property type="evidence" value="ECO:0007669"/>
    <property type="project" value="UniProtKB-SubCell"/>
</dbReference>
<dbReference type="Pfam" id="PF03348">
    <property type="entry name" value="Serinc"/>
    <property type="match status" value="1"/>
</dbReference>
<evidence type="ECO:0000256" key="1">
    <source>
        <dbReference type="ARBA" id="ARBA00004141"/>
    </source>
</evidence>
<keyword evidence="3 7" id="KW-0812">Transmembrane</keyword>
<evidence type="ECO:0000313" key="8">
    <source>
        <dbReference type="EMBL" id="CAD8920861.1"/>
    </source>
</evidence>
<evidence type="ECO:0000256" key="2">
    <source>
        <dbReference type="ARBA" id="ARBA00006665"/>
    </source>
</evidence>
<proteinExistence type="inferred from homology"/>
<evidence type="ECO:0008006" key="9">
    <source>
        <dbReference type="Google" id="ProtNLM"/>
    </source>
</evidence>
<evidence type="ECO:0000256" key="4">
    <source>
        <dbReference type="ARBA" id="ARBA00022989"/>
    </source>
</evidence>
<dbReference type="InterPro" id="IPR005016">
    <property type="entry name" value="TDE1/TMS"/>
</dbReference>
<evidence type="ECO:0000256" key="7">
    <source>
        <dbReference type="SAM" id="Phobius"/>
    </source>
</evidence>
<feature type="transmembrane region" description="Helical" evidence="7">
    <location>
        <begin position="241"/>
        <end position="260"/>
    </location>
</feature>
<dbReference type="PANTHER" id="PTHR10383:SF9">
    <property type="entry name" value="SERINE INCORPORATOR, ISOFORM F"/>
    <property type="match status" value="1"/>
</dbReference>
<sequence length="476" mass="50025">MASIAAGAATSAACCAAGACCSTVTACCCSRHTKSSRRATKVFYLMIVVISVIVALVLRYYGKDMFVHVYSFQFGCGAEGSTGNFQQACFGNQAVFRVSFALAVFFICMMLGSMSDAFDRSYWGIKIGMYLLLLVGSFFIPNEVFNTYADIARVVSALFLILSVIILVDFAYVVQEYLTGRAQKYSEEMVSAGYDEPGTCSNSWLIVYLVVAFVLGVTVLGSLIGMYAFAVHATGSCGGSISLLSLTLIAGLILTVMSTLDMFGGRGLLPPLVVWAYCCYLVWSAFTSNPTLGCNPLASTVNGVTTLDDSPGQIVLGLVITAFSLAYAAYSAASSVPGIMGGGDGDDGETSQPLIGDKPEAERLTAAEDKDEEAGGSDGEAPRAAAGAGGEGAAEEDAPAKRTWLYHLVMCTASIYMAMLLTDWGSNTQASAATQGVSSAAMTVKILSSVITMVLYLWTLLAPTLAPKCCPGRDFS</sequence>
<organism evidence="8">
    <name type="scientific">Bicosoecida sp. CB-2014</name>
    <dbReference type="NCBI Taxonomy" id="1486930"/>
    <lineage>
        <taxon>Eukaryota</taxon>
        <taxon>Sar</taxon>
        <taxon>Stramenopiles</taxon>
        <taxon>Bigyra</taxon>
        <taxon>Opalozoa</taxon>
        <taxon>Bicosoecida</taxon>
    </lineage>
</organism>
<dbReference type="EMBL" id="HBFS01021118">
    <property type="protein sequence ID" value="CAD8920861.1"/>
    <property type="molecule type" value="Transcribed_RNA"/>
</dbReference>
<keyword evidence="5 7" id="KW-0472">Membrane</keyword>
<name>A0A7S1GD00_9STRA</name>
<feature type="transmembrane region" description="Helical" evidence="7">
    <location>
        <begin position="314"/>
        <end position="333"/>
    </location>
</feature>
<protein>
    <recommendedName>
        <fullName evidence="9">Serine incorporator</fullName>
    </recommendedName>
</protein>
<feature type="transmembrane region" description="Helical" evidence="7">
    <location>
        <begin position="436"/>
        <end position="458"/>
    </location>
</feature>